<dbReference type="PROSITE" id="PS50943">
    <property type="entry name" value="HTH_CROC1"/>
    <property type="match status" value="1"/>
</dbReference>
<name>A0A5S4VU90_9FIRM</name>
<dbReference type="InterPro" id="IPR010982">
    <property type="entry name" value="Lambda_DNA-bd_dom_sf"/>
</dbReference>
<organism evidence="2 3">
    <name type="scientific">Agathobacter rectalis</name>
    <dbReference type="NCBI Taxonomy" id="39491"/>
    <lineage>
        <taxon>Bacteria</taxon>
        <taxon>Bacillati</taxon>
        <taxon>Bacillota</taxon>
        <taxon>Clostridia</taxon>
        <taxon>Lachnospirales</taxon>
        <taxon>Lachnospiraceae</taxon>
        <taxon>Agathobacter</taxon>
    </lineage>
</organism>
<dbReference type="Gene3D" id="1.10.260.40">
    <property type="entry name" value="lambda repressor-like DNA-binding domains"/>
    <property type="match status" value="1"/>
</dbReference>
<dbReference type="EMBL" id="VSTF01000005">
    <property type="protein sequence ID" value="TYL60352.1"/>
    <property type="molecule type" value="Genomic_DNA"/>
</dbReference>
<proteinExistence type="predicted"/>
<dbReference type="Proteomes" id="UP000324327">
    <property type="component" value="Unassembled WGS sequence"/>
</dbReference>
<dbReference type="CDD" id="cd00093">
    <property type="entry name" value="HTH_XRE"/>
    <property type="match status" value="1"/>
</dbReference>
<dbReference type="InterPro" id="IPR001387">
    <property type="entry name" value="Cro/C1-type_HTH"/>
</dbReference>
<reference evidence="2 3" key="1">
    <citation type="submission" date="2019-08" db="EMBL/GenBank/DDBJ databases">
        <authorList>
            <person name="Duncan S."/>
            <person name="Walker A."/>
        </authorList>
    </citation>
    <scope>NUCLEOTIDE SEQUENCE [LARGE SCALE GENOMIC DNA]</scope>
    <source>
        <strain evidence="2 3">T3WBe13</strain>
    </source>
</reference>
<dbReference type="AlphaFoldDB" id="A0A5S4VU90"/>
<dbReference type="RefSeq" id="WP_055163414.1">
    <property type="nucleotide sequence ID" value="NZ_JBBNIV010000004.1"/>
</dbReference>
<sequence length="59" mass="6559">MGYSTTTNMEDIEQDISIDLLVEELPTLRAKIGLSQSEVGEIIGVSRQTYSAIETKKKK</sequence>
<dbReference type="GO" id="GO:0003677">
    <property type="term" value="F:DNA binding"/>
    <property type="evidence" value="ECO:0007669"/>
    <property type="project" value="InterPro"/>
</dbReference>
<dbReference type="SUPFAM" id="SSF47413">
    <property type="entry name" value="lambda repressor-like DNA-binding domains"/>
    <property type="match status" value="1"/>
</dbReference>
<reference evidence="2 3" key="2">
    <citation type="submission" date="2019-09" db="EMBL/GenBank/DDBJ databases">
        <title>Strain-level analysis of Eubacterium rectale using genomes from metagenomes.</title>
        <authorList>
            <person name="Karcher N."/>
            <person name="Segata N."/>
        </authorList>
    </citation>
    <scope>NUCLEOTIDE SEQUENCE [LARGE SCALE GENOMIC DNA]</scope>
    <source>
        <strain evidence="2 3">T3WBe13</strain>
    </source>
</reference>
<evidence type="ECO:0000259" key="1">
    <source>
        <dbReference type="PROSITE" id="PS50943"/>
    </source>
</evidence>
<gene>
    <name evidence="2" type="ORF">FYL31_06295</name>
</gene>
<evidence type="ECO:0000313" key="3">
    <source>
        <dbReference type="Proteomes" id="UP000324327"/>
    </source>
</evidence>
<comment type="caution">
    <text evidence="2">The sequence shown here is derived from an EMBL/GenBank/DDBJ whole genome shotgun (WGS) entry which is preliminary data.</text>
</comment>
<protein>
    <submittedName>
        <fullName evidence="2">Helix-turn-helix domain-containing protein</fullName>
    </submittedName>
</protein>
<feature type="domain" description="HTH cro/C1-type" evidence="1">
    <location>
        <begin position="28"/>
        <end position="59"/>
    </location>
</feature>
<accession>A0A5S4VU90</accession>
<dbReference type="Pfam" id="PF01381">
    <property type="entry name" value="HTH_3"/>
    <property type="match status" value="1"/>
</dbReference>
<evidence type="ECO:0000313" key="2">
    <source>
        <dbReference type="EMBL" id="TYL60352.1"/>
    </source>
</evidence>